<dbReference type="InterPro" id="IPR009080">
    <property type="entry name" value="tRNAsynth_Ia_anticodon-bd"/>
</dbReference>
<dbReference type="InterPro" id="IPR014758">
    <property type="entry name" value="Met-tRNA_synth"/>
</dbReference>
<dbReference type="EC" id="6.1.1.10" evidence="2"/>
<evidence type="ECO:0000256" key="9">
    <source>
        <dbReference type="ARBA" id="ARBA00023146"/>
    </source>
</evidence>
<dbReference type="FunFam" id="2.170.220.10:FF:000003">
    <property type="entry name" value="Methionine--tRNA ligase"/>
    <property type="match status" value="1"/>
</dbReference>
<comment type="function">
    <text evidence="1">Is required not only for elongation of protein synthesis but also for the initiation of all mRNA translation through initiator tRNA(fMet) aminoacylation.</text>
</comment>
<organism evidence="13 14">
    <name type="scientific">candidate division WS6 bacterium GW2011_GWC1_36_11</name>
    <dbReference type="NCBI Taxonomy" id="1619090"/>
    <lineage>
        <taxon>Bacteria</taxon>
        <taxon>Candidatus Dojkabacteria</taxon>
    </lineage>
</organism>
<keyword evidence="8 11" id="KW-0648">Protein biosynthesis</keyword>
<keyword evidence="6 11" id="KW-0547">Nucleotide-binding</keyword>
<evidence type="ECO:0000256" key="5">
    <source>
        <dbReference type="ARBA" id="ARBA00022598"/>
    </source>
</evidence>
<evidence type="ECO:0000259" key="12">
    <source>
        <dbReference type="Pfam" id="PF09334"/>
    </source>
</evidence>
<dbReference type="Pfam" id="PF09334">
    <property type="entry name" value="tRNA-synt_1g"/>
    <property type="match status" value="2"/>
</dbReference>
<dbReference type="PRINTS" id="PR01041">
    <property type="entry name" value="TRNASYNTHMET"/>
</dbReference>
<dbReference type="InterPro" id="IPR015413">
    <property type="entry name" value="Methionyl/Leucyl_tRNA_Synth"/>
</dbReference>
<dbReference type="InterPro" id="IPR001412">
    <property type="entry name" value="aa-tRNA-synth_I_CS"/>
</dbReference>
<comment type="caution">
    <text evidence="13">The sequence shown here is derived from an EMBL/GenBank/DDBJ whole genome shotgun (WGS) entry which is preliminary data.</text>
</comment>
<dbReference type="PATRIC" id="fig|1619090.3.peg.248"/>
<evidence type="ECO:0000256" key="4">
    <source>
        <dbReference type="ARBA" id="ARBA00022490"/>
    </source>
</evidence>
<dbReference type="InterPro" id="IPR033911">
    <property type="entry name" value="MetRS_core"/>
</dbReference>
<dbReference type="GO" id="GO:0006431">
    <property type="term" value="P:methionyl-tRNA aminoacylation"/>
    <property type="evidence" value="ECO:0007669"/>
    <property type="project" value="InterPro"/>
</dbReference>
<sequence length="481" mass="55878">MDKQKFYLTTTLPYVNAELHIGHALEFVQSDTIVRYFRNKLGKENVFFNVGTDEHGQKIFNKAQEEGLELKPFVDKYAQRVMDFCKLFNVEYDNFYRTSDPKHHELAQVFWNKCNENGDIYKKQYSGQYCVGCERYLTDKELVDGKCPDHHTAPELKTEENYFFRLSKYRDPLLKWLDEEKAFVKPAYKMDELKKFISEMEDISISRLRENLPWGIEVPNDPTQMMYVWFDALTNYAIAVGYGTDEERFKQWWGPAQTCGPDNLRFQGAIWQGMLASAGLPQSEKLLVHGMVLGPDGTKMSKTVGNIVSPFEQEQKYGAETVRFYLLTGIPTYDDAAYKEDDLVNEYNSRLANNFGNLLNRVIHLANAKEAEMNNEKTVESEFKEIVDRYVKEINSLYEDYEIYLAGEKIDQLADYGNKYITTEEPWSKEKLEAEKILNNLSYLLKCVIAGYTPILPISSAKAFQALEKREKLILFPKLEA</sequence>
<dbReference type="InterPro" id="IPR023457">
    <property type="entry name" value="Met-tRNA_synth_2"/>
</dbReference>
<dbReference type="Gene3D" id="2.170.220.10">
    <property type="match status" value="1"/>
</dbReference>
<evidence type="ECO:0000256" key="11">
    <source>
        <dbReference type="RuleBase" id="RU363039"/>
    </source>
</evidence>
<keyword evidence="9 11" id="KW-0030">Aminoacyl-tRNA synthetase</keyword>
<feature type="domain" description="Methionyl/Leucyl tRNA synthetase" evidence="12">
    <location>
        <begin position="7"/>
        <end position="151"/>
    </location>
</feature>
<dbReference type="GO" id="GO:0004825">
    <property type="term" value="F:methionine-tRNA ligase activity"/>
    <property type="evidence" value="ECO:0007669"/>
    <property type="project" value="UniProtKB-EC"/>
</dbReference>
<evidence type="ECO:0000256" key="8">
    <source>
        <dbReference type="ARBA" id="ARBA00022917"/>
    </source>
</evidence>
<keyword evidence="4" id="KW-0963">Cytoplasm</keyword>
<accession>A0A0G0DEC0</accession>
<reference evidence="13 14" key="1">
    <citation type="journal article" date="2015" name="Nature">
        <title>rRNA introns, odd ribosomes, and small enigmatic genomes across a large radiation of phyla.</title>
        <authorList>
            <person name="Brown C.T."/>
            <person name="Hug L.A."/>
            <person name="Thomas B.C."/>
            <person name="Sharon I."/>
            <person name="Castelle C.J."/>
            <person name="Singh A."/>
            <person name="Wilkins M.J."/>
            <person name="Williams K.H."/>
            <person name="Banfield J.F."/>
        </authorList>
    </citation>
    <scope>NUCLEOTIDE SEQUENCE [LARGE SCALE GENOMIC DNA]</scope>
</reference>
<dbReference type="PANTHER" id="PTHR43326:SF1">
    <property type="entry name" value="METHIONINE--TRNA LIGASE, MITOCHONDRIAL"/>
    <property type="match status" value="1"/>
</dbReference>
<dbReference type="InterPro" id="IPR014729">
    <property type="entry name" value="Rossmann-like_a/b/a_fold"/>
</dbReference>
<evidence type="ECO:0000256" key="6">
    <source>
        <dbReference type="ARBA" id="ARBA00022741"/>
    </source>
</evidence>
<evidence type="ECO:0000313" key="14">
    <source>
        <dbReference type="Proteomes" id="UP000034140"/>
    </source>
</evidence>
<dbReference type="NCBIfam" id="TIGR00398">
    <property type="entry name" value="metG"/>
    <property type="match status" value="1"/>
</dbReference>
<evidence type="ECO:0000256" key="2">
    <source>
        <dbReference type="ARBA" id="ARBA00012838"/>
    </source>
</evidence>
<evidence type="ECO:0000313" key="13">
    <source>
        <dbReference type="EMBL" id="KKP92614.1"/>
    </source>
</evidence>
<evidence type="ECO:0000256" key="10">
    <source>
        <dbReference type="ARBA" id="ARBA00030904"/>
    </source>
</evidence>
<comment type="similarity">
    <text evidence="11">Belongs to the class-I aminoacyl-tRNA synthetase family.</text>
</comment>
<dbReference type="SUPFAM" id="SSF47323">
    <property type="entry name" value="Anticodon-binding domain of a subclass of class I aminoacyl-tRNA synthetases"/>
    <property type="match status" value="1"/>
</dbReference>
<dbReference type="PANTHER" id="PTHR43326">
    <property type="entry name" value="METHIONYL-TRNA SYNTHETASE"/>
    <property type="match status" value="1"/>
</dbReference>
<dbReference type="Gene3D" id="1.10.730.10">
    <property type="entry name" value="Isoleucyl-tRNA Synthetase, Domain 1"/>
    <property type="match status" value="1"/>
</dbReference>
<protein>
    <recommendedName>
        <fullName evidence="3">Methionine--tRNA ligase</fullName>
        <ecNumber evidence="2">6.1.1.10</ecNumber>
    </recommendedName>
    <alternativeName>
        <fullName evidence="10">Methionyl-tRNA synthetase</fullName>
    </alternativeName>
</protein>
<evidence type="ECO:0000256" key="1">
    <source>
        <dbReference type="ARBA" id="ARBA00003314"/>
    </source>
</evidence>
<dbReference type="GO" id="GO:0005524">
    <property type="term" value="F:ATP binding"/>
    <property type="evidence" value="ECO:0007669"/>
    <property type="project" value="UniProtKB-KW"/>
</dbReference>
<keyword evidence="7 11" id="KW-0067">ATP-binding</keyword>
<dbReference type="SUPFAM" id="SSF52374">
    <property type="entry name" value="Nucleotidylyl transferase"/>
    <property type="match status" value="1"/>
</dbReference>
<feature type="domain" description="Methionyl/Leucyl tRNA synthetase" evidence="12">
    <location>
        <begin position="152"/>
        <end position="362"/>
    </location>
</feature>
<dbReference type="EMBL" id="LBRE01000009">
    <property type="protein sequence ID" value="KKP92614.1"/>
    <property type="molecule type" value="Genomic_DNA"/>
</dbReference>
<dbReference type="PROSITE" id="PS00178">
    <property type="entry name" value="AA_TRNA_LIGASE_I"/>
    <property type="match status" value="1"/>
</dbReference>
<proteinExistence type="inferred from homology"/>
<gene>
    <name evidence="13" type="ORF">UR96_C0009G0002</name>
</gene>
<dbReference type="AlphaFoldDB" id="A0A0G0DEC0"/>
<keyword evidence="5 11" id="KW-0436">Ligase</keyword>
<name>A0A0G0DEC0_9BACT</name>
<dbReference type="Gene3D" id="3.40.50.620">
    <property type="entry name" value="HUPs"/>
    <property type="match status" value="1"/>
</dbReference>
<evidence type="ECO:0000256" key="7">
    <source>
        <dbReference type="ARBA" id="ARBA00022840"/>
    </source>
</evidence>
<dbReference type="Proteomes" id="UP000034140">
    <property type="component" value="Unassembled WGS sequence"/>
</dbReference>
<evidence type="ECO:0000256" key="3">
    <source>
        <dbReference type="ARBA" id="ARBA00018753"/>
    </source>
</evidence>
<dbReference type="CDD" id="cd00814">
    <property type="entry name" value="MetRS_core"/>
    <property type="match status" value="1"/>
</dbReference>